<reference evidence="1 2" key="1">
    <citation type="journal article" date="2016" name="Proc. Natl. Acad. Sci. U.S.A.">
        <title>Lipid metabolic changes in an early divergent fungus govern the establishment of a mutualistic symbiosis with endobacteria.</title>
        <authorList>
            <person name="Lastovetsky O.A."/>
            <person name="Gaspar M.L."/>
            <person name="Mondo S.J."/>
            <person name="LaButti K.M."/>
            <person name="Sandor L."/>
            <person name="Grigoriev I.V."/>
            <person name="Henry S.A."/>
            <person name="Pawlowska T.E."/>
        </authorList>
    </citation>
    <scope>NUCLEOTIDE SEQUENCE [LARGE SCALE GENOMIC DNA]</scope>
    <source>
        <strain evidence="1 2">ATCC 52813</strain>
    </source>
</reference>
<gene>
    <name evidence="1" type="ORF">RHIMIDRAFT_253030</name>
</gene>
<dbReference type="STRING" id="1340429.A0A2G4T7Z8"/>
<protein>
    <submittedName>
        <fullName evidence="1">Uncharacterized protein</fullName>
    </submittedName>
</protein>
<name>A0A2G4T7Z8_RHIZD</name>
<accession>A0A2G4T7Z8</accession>
<proteinExistence type="predicted"/>
<keyword evidence="2" id="KW-1185">Reference proteome</keyword>
<dbReference type="EMBL" id="KZ303842">
    <property type="protein sequence ID" value="PHZ17121.1"/>
    <property type="molecule type" value="Genomic_DNA"/>
</dbReference>
<dbReference type="AlphaFoldDB" id="A0A2G4T7Z8"/>
<dbReference type="Proteomes" id="UP000242254">
    <property type="component" value="Unassembled WGS sequence"/>
</dbReference>
<evidence type="ECO:0000313" key="1">
    <source>
        <dbReference type="EMBL" id="PHZ17121.1"/>
    </source>
</evidence>
<dbReference type="GeneID" id="35441981"/>
<dbReference type="RefSeq" id="XP_023470829.1">
    <property type="nucleotide sequence ID" value="XM_023610991.1"/>
</dbReference>
<organism evidence="1 2">
    <name type="scientific">Rhizopus microsporus ATCC 52813</name>
    <dbReference type="NCBI Taxonomy" id="1340429"/>
    <lineage>
        <taxon>Eukaryota</taxon>
        <taxon>Fungi</taxon>
        <taxon>Fungi incertae sedis</taxon>
        <taxon>Mucoromycota</taxon>
        <taxon>Mucoromycotina</taxon>
        <taxon>Mucoromycetes</taxon>
        <taxon>Mucorales</taxon>
        <taxon>Mucorineae</taxon>
        <taxon>Rhizopodaceae</taxon>
        <taxon>Rhizopus</taxon>
    </lineage>
</organism>
<evidence type="ECO:0000313" key="2">
    <source>
        <dbReference type="Proteomes" id="UP000242254"/>
    </source>
</evidence>
<sequence>MLQTYIKYKNTLYANIVDDGDSFEKGLSCNLSPRPVDYWFNTVDYPQIAADTFGRVIAVFSKASINGAIRTSSKLFVQFATAIFTLYRLQQPRLEG</sequence>